<accession>A0A061GB96</accession>
<keyword evidence="6" id="KW-1185">Reference proteome</keyword>
<evidence type="ECO:0000256" key="3">
    <source>
        <dbReference type="PROSITE-ProRule" id="PRU00221"/>
    </source>
</evidence>
<dbReference type="SUPFAM" id="SSF50978">
    <property type="entry name" value="WD40 repeat-like"/>
    <property type="match status" value="1"/>
</dbReference>
<dbReference type="PRINTS" id="PR00320">
    <property type="entry name" value="GPROTEINBRPT"/>
</dbReference>
<dbReference type="KEGG" id="tcc:18595978"/>
<evidence type="ECO:0000256" key="2">
    <source>
        <dbReference type="ARBA" id="ARBA00022737"/>
    </source>
</evidence>
<dbReference type="Pfam" id="PF00400">
    <property type="entry name" value="WD40"/>
    <property type="match status" value="4"/>
</dbReference>
<feature type="repeat" description="WD" evidence="3">
    <location>
        <begin position="217"/>
        <end position="258"/>
    </location>
</feature>
<proteinExistence type="predicted"/>
<dbReference type="PANTHER" id="PTHR22844:SF342">
    <property type="entry name" value="AND WD40 DOMAIN PROTEIN, PUTATIVE-RELATED"/>
    <property type="match status" value="1"/>
</dbReference>
<protein>
    <submittedName>
        <fullName evidence="5">Transducin/WD40 repeat-like superfamily protein isoform 1</fullName>
    </submittedName>
</protein>
<dbReference type="Gene3D" id="2.130.10.10">
    <property type="entry name" value="YVTN repeat-like/Quinoprotein amine dehydrogenase"/>
    <property type="match status" value="2"/>
</dbReference>
<keyword evidence="1 3" id="KW-0853">WD repeat</keyword>
<feature type="region of interest" description="Disordered" evidence="4">
    <location>
        <begin position="1"/>
        <end position="23"/>
    </location>
</feature>
<dbReference type="OrthoDB" id="674604at2759"/>
<dbReference type="InterPro" id="IPR020472">
    <property type="entry name" value="WD40_PAC1"/>
</dbReference>
<name>A0A061GB96_THECC</name>
<dbReference type="Gramene" id="EOY26855">
    <property type="protein sequence ID" value="EOY26855"/>
    <property type="gene ID" value="TCM_028834"/>
</dbReference>
<keyword evidence="2" id="KW-0677">Repeat</keyword>
<dbReference type="STRING" id="3641.A0A061GB96"/>
<evidence type="ECO:0000313" key="5">
    <source>
        <dbReference type="EMBL" id="EOY26856.1"/>
    </source>
</evidence>
<dbReference type="Gramene" id="EOY26854">
    <property type="protein sequence ID" value="EOY26854"/>
    <property type="gene ID" value="TCM_028834"/>
</dbReference>
<dbReference type="PROSITE" id="PS50294">
    <property type="entry name" value="WD_REPEATS_REGION"/>
    <property type="match status" value="3"/>
</dbReference>
<dbReference type="InterPro" id="IPR001680">
    <property type="entry name" value="WD40_rpt"/>
</dbReference>
<reference evidence="5 6" key="1">
    <citation type="journal article" date="2013" name="Genome Biol.">
        <title>The genome sequence of the most widely cultivated cacao type and its use to identify candidate genes regulating pod color.</title>
        <authorList>
            <person name="Motamayor J.C."/>
            <person name="Mockaitis K."/>
            <person name="Schmutz J."/>
            <person name="Haiminen N."/>
            <person name="Iii D.L."/>
            <person name="Cornejo O."/>
            <person name="Findley S.D."/>
            <person name="Zheng P."/>
            <person name="Utro F."/>
            <person name="Royaert S."/>
            <person name="Saski C."/>
            <person name="Jenkins J."/>
            <person name="Podicheti R."/>
            <person name="Zhao M."/>
            <person name="Scheffler B.E."/>
            <person name="Stack J.C."/>
            <person name="Feltus F.A."/>
            <person name="Mustiga G.M."/>
            <person name="Amores F."/>
            <person name="Phillips W."/>
            <person name="Marelli J.P."/>
            <person name="May G.D."/>
            <person name="Shapiro H."/>
            <person name="Ma J."/>
            <person name="Bustamante C.D."/>
            <person name="Schnell R.J."/>
            <person name="Main D."/>
            <person name="Gilbert D."/>
            <person name="Parida L."/>
            <person name="Kuhn D.N."/>
        </authorList>
    </citation>
    <scope>NUCLEOTIDE SEQUENCE [LARGE SCALE GENOMIC DNA]</scope>
    <source>
        <strain evidence="6">cv. Matina 1-6</strain>
    </source>
</reference>
<dbReference type="Proteomes" id="UP000026915">
    <property type="component" value="Chromosome 6"/>
</dbReference>
<dbReference type="SMART" id="SM00320">
    <property type="entry name" value="WD40"/>
    <property type="match status" value="7"/>
</dbReference>
<dbReference type="OMA" id="WRRNFCR"/>
<organism evidence="5 6">
    <name type="scientific">Theobroma cacao</name>
    <name type="common">Cacao</name>
    <name type="synonym">Cocoa</name>
    <dbReference type="NCBI Taxonomy" id="3641"/>
    <lineage>
        <taxon>Eukaryota</taxon>
        <taxon>Viridiplantae</taxon>
        <taxon>Streptophyta</taxon>
        <taxon>Embryophyta</taxon>
        <taxon>Tracheophyta</taxon>
        <taxon>Spermatophyta</taxon>
        <taxon>Magnoliopsida</taxon>
        <taxon>eudicotyledons</taxon>
        <taxon>Gunneridae</taxon>
        <taxon>Pentapetalae</taxon>
        <taxon>rosids</taxon>
        <taxon>malvids</taxon>
        <taxon>Malvales</taxon>
        <taxon>Malvaceae</taxon>
        <taxon>Byttnerioideae</taxon>
        <taxon>Theobroma</taxon>
    </lineage>
</organism>
<dbReference type="InterPro" id="IPR015943">
    <property type="entry name" value="WD40/YVTN_repeat-like_dom_sf"/>
</dbReference>
<evidence type="ECO:0000256" key="1">
    <source>
        <dbReference type="ARBA" id="ARBA00022574"/>
    </source>
</evidence>
<dbReference type="PANTHER" id="PTHR22844">
    <property type="entry name" value="F-BOX AND WD40 DOMAIN PROTEIN"/>
    <property type="match status" value="1"/>
</dbReference>
<dbReference type="eggNOG" id="KOG4155">
    <property type="taxonomic scope" value="Eukaryota"/>
</dbReference>
<feature type="repeat" description="WD" evidence="3">
    <location>
        <begin position="259"/>
        <end position="289"/>
    </location>
</feature>
<sequence>MASLDSPNSPPNSSFAIRETTTHPKTNVASILDPAPNSPPNPSFAVRESTAHSFLRSISTKEASFAGFHFSPPRYSTPSLHSTSPLSSPLRTFSPNPASNHTISLDASYKCLSSVLKKDGQILSIAISNGIVYTGSDTNLIRIWKLPEFSECGVLKTKACTVVAIAVSHDRLFAGYGDTKIRVWRRTWDGTLKHVKLATIPRTGGYVRSYIAGKDKMMRHMGPITSLAVNISDNILYSASLDKTVKVWRISDLKCIENIPAHSEPINAIVVADDGILYTASDDATIRVWRRNFCRGEWPHSLMVTLPAKCSPVKTLTLTGDGGVLYGGCTDGYVHYWLKGWLSGQLRYGGALQGHTHAVMCLATVSNFVISGSADSSSRVWTREQDGQHVCLAVLVGHRGPIRCVTAFLGHSGEEVEDGCTICTGSLDGVLKVWRVTPMKSASGRFVKNDYFELEEEGV</sequence>
<evidence type="ECO:0000313" key="6">
    <source>
        <dbReference type="Proteomes" id="UP000026915"/>
    </source>
</evidence>
<dbReference type="EMBL" id="CM001884">
    <property type="protein sequence ID" value="EOY26855.1"/>
    <property type="molecule type" value="Genomic_DNA"/>
</dbReference>
<dbReference type="EMBL" id="CM001884">
    <property type="protein sequence ID" value="EOY26856.1"/>
    <property type="molecule type" value="Genomic_DNA"/>
</dbReference>
<dbReference type="InterPro" id="IPR036322">
    <property type="entry name" value="WD40_repeat_dom_sf"/>
</dbReference>
<feature type="repeat" description="WD" evidence="3">
    <location>
        <begin position="352"/>
        <end position="381"/>
    </location>
</feature>
<gene>
    <name evidence="5" type="ORF">TCM_028834</name>
</gene>
<dbReference type="Gramene" id="Tc06v2_t007760.1">
    <property type="protein sequence ID" value="Tc06v2_p007760.1"/>
    <property type="gene ID" value="Tc06v2_g007760"/>
</dbReference>
<dbReference type="InterPro" id="IPR045182">
    <property type="entry name" value="JINGUBANG-like"/>
</dbReference>
<evidence type="ECO:0000256" key="4">
    <source>
        <dbReference type="SAM" id="MobiDB-lite"/>
    </source>
</evidence>
<dbReference type="AlphaFoldDB" id="A0A061GB96"/>
<dbReference type="HOGENOM" id="CLU_031007_2_0_1"/>
<dbReference type="EMBL" id="CM001884">
    <property type="protein sequence ID" value="EOY26854.1"/>
    <property type="molecule type" value="Genomic_DNA"/>
</dbReference>
<dbReference type="PROSITE" id="PS50082">
    <property type="entry name" value="WD_REPEATS_2"/>
    <property type="match status" value="3"/>
</dbReference>
<dbReference type="Gramene" id="EOY26856">
    <property type="protein sequence ID" value="EOY26856"/>
    <property type="gene ID" value="TCM_028834"/>
</dbReference>